<dbReference type="Gene3D" id="3.30.460.10">
    <property type="entry name" value="Beta Polymerase, domain 2"/>
    <property type="match status" value="1"/>
</dbReference>
<evidence type="ECO:0000256" key="5">
    <source>
        <dbReference type="ARBA" id="ARBA00012388"/>
    </source>
</evidence>
<dbReference type="AlphaFoldDB" id="A0AAD7N208"/>
<dbReference type="GO" id="GO:0010605">
    <property type="term" value="P:negative regulation of macromolecule metabolic process"/>
    <property type="evidence" value="ECO:0007669"/>
    <property type="project" value="UniProtKB-ARBA"/>
</dbReference>
<evidence type="ECO:0000256" key="2">
    <source>
        <dbReference type="ARBA" id="ARBA00001946"/>
    </source>
</evidence>
<keyword evidence="9" id="KW-0460">Magnesium</keyword>
<gene>
    <name evidence="13" type="ORF">DFH07DRAFT_61880</name>
</gene>
<dbReference type="EC" id="2.7.7.19" evidence="5"/>
<dbReference type="EMBL" id="JARJLG010000125">
    <property type="protein sequence ID" value="KAJ7740938.1"/>
    <property type="molecule type" value="Genomic_DNA"/>
</dbReference>
<keyword evidence="7" id="KW-0808">Transferase</keyword>
<evidence type="ECO:0000256" key="10">
    <source>
        <dbReference type="SAM" id="MobiDB-lite"/>
    </source>
</evidence>
<evidence type="ECO:0000256" key="3">
    <source>
        <dbReference type="ARBA" id="ARBA00004496"/>
    </source>
</evidence>
<comment type="caution">
    <text evidence="13">The sequence shown here is derived from an EMBL/GenBank/DDBJ whole genome shotgun (WGS) entry which is preliminary data.</text>
</comment>
<dbReference type="InterPro" id="IPR043519">
    <property type="entry name" value="NT_sf"/>
</dbReference>
<feature type="compositionally biased region" description="Pro residues" evidence="10">
    <location>
        <begin position="777"/>
        <end position="786"/>
    </location>
</feature>
<evidence type="ECO:0000313" key="13">
    <source>
        <dbReference type="EMBL" id="KAJ7740938.1"/>
    </source>
</evidence>
<evidence type="ECO:0000256" key="4">
    <source>
        <dbReference type="ARBA" id="ARBA00008593"/>
    </source>
</evidence>
<feature type="compositionally biased region" description="Low complexity" evidence="10">
    <location>
        <begin position="739"/>
        <end position="749"/>
    </location>
</feature>
<comment type="similarity">
    <text evidence="4">Belongs to the DNA polymerase type-B-like family.</text>
</comment>
<feature type="region of interest" description="Disordered" evidence="10">
    <location>
        <begin position="724"/>
        <end position="802"/>
    </location>
</feature>
<dbReference type="CDD" id="cd05402">
    <property type="entry name" value="NT_PAP_TUTase"/>
    <property type="match status" value="1"/>
</dbReference>
<keyword evidence="6" id="KW-0963">Cytoplasm</keyword>
<proteinExistence type="inferred from homology"/>
<evidence type="ECO:0000256" key="7">
    <source>
        <dbReference type="ARBA" id="ARBA00022679"/>
    </source>
</evidence>
<evidence type="ECO:0000256" key="9">
    <source>
        <dbReference type="ARBA" id="ARBA00022842"/>
    </source>
</evidence>
<dbReference type="PANTHER" id="PTHR12271">
    <property type="entry name" value="POLY A POLYMERASE CID PAP -RELATED"/>
    <property type="match status" value="1"/>
</dbReference>
<dbReference type="PANTHER" id="PTHR12271:SF40">
    <property type="entry name" value="POLY(A) RNA POLYMERASE GLD2"/>
    <property type="match status" value="1"/>
</dbReference>
<evidence type="ECO:0000256" key="8">
    <source>
        <dbReference type="ARBA" id="ARBA00022723"/>
    </source>
</evidence>
<dbReference type="GO" id="GO:1990817">
    <property type="term" value="F:poly(A) RNA polymerase activity"/>
    <property type="evidence" value="ECO:0007669"/>
    <property type="project" value="UniProtKB-EC"/>
</dbReference>
<dbReference type="InterPro" id="IPR002058">
    <property type="entry name" value="PAP_assoc"/>
</dbReference>
<dbReference type="Gene3D" id="1.10.1410.10">
    <property type="match status" value="1"/>
</dbReference>
<comment type="cofactor">
    <cofactor evidence="1">
        <name>Mn(2+)</name>
        <dbReference type="ChEBI" id="CHEBI:29035"/>
    </cofactor>
</comment>
<comment type="cofactor">
    <cofactor evidence="2">
        <name>Mg(2+)</name>
        <dbReference type="ChEBI" id="CHEBI:18420"/>
    </cofactor>
</comment>
<feature type="domain" description="Poly(A) RNA polymerase mitochondrial-like central palm" evidence="12">
    <location>
        <begin position="307"/>
        <end position="431"/>
    </location>
</feature>
<dbReference type="GO" id="GO:0031123">
    <property type="term" value="P:RNA 3'-end processing"/>
    <property type="evidence" value="ECO:0007669"/>
    <property type="project" value="TreeGrafter"/>
</dbReference>
<name>A0AAD7N208_9AGAR</name>
<evidence type="ECO:0000313" key="14">
    <source>
        <dbReference type="Proteomes" id="UP001215280"/>
    </source>
</evidence>
<dbReference type="Pfam" id="PF22600">
    <property type="entry name" value="MTPAP-like_central"/>
    <property type="match status" value="1"/>
</dbReference>
<sequence length="802" mass="88361">MFMNRTAGSLFGGHPLSSIFGRHLAPPGSAAEALILSQPVQYSAAVGLLDKDTRLEVFGPFEAFDSEAHGSDPANISTPLAPVTGHEPDPRLHRVLRGHRGFHTSSVSRAKKKILPPKPKWPKEPNPKTDSPGGFGLKAPIGPPKPIRPAEPTTEAREGFGLKAPSALPQPSRPAESVTEPRERFGPKAPSIREPTFWRPGAELSNPIRPAEPATEPLEGFGLKAPSVREPTFWRPGAEPLKLPTRDGARSLSPVPPVRATRAGVAYKDRLSKPRQFHTSAVRSAPPARVVKPAPTTPDGAVDASVLAARERTRCAVERAIRKKYGREYSVELFGSARYGISKPSSDLDMVILDPTAPYGLAAKPGRLPPVYNIPKLAATLRKAGFKIVDVVSSAAVPIVIFQDPATGLSCDINVNDRLGLLNSDLIRRYCELNHVLVDMVLYIKKWAKPLGLNHPSSRNRGPVTFSSYALVMMAIGFLQHRGLLPNLQEGLPPLRDGQIEGTFWLRHPSVLRCDVRYNEARDWTPPEQVPVHQLIHDWFKFWALEFDYKEEMISIRHGGRVLRSSLAKPMEFRGILWTIDPFIRTKNVTQNLSRESITRFKLDCYRYSMMPDFERGALPAPSGKRPEVEKPNVIRWLPVQDDELPLPWRAAPVRFNDIPVDTDAEVSEQKDPVDSVEVLADAPEALKAAEPFWSAPLLDPHMHFASVMGRTGKWDAISSLDANKARESSSTGEFLDASSAEESSPSSTEDSEESFQYDPSIRFDDYGRPIGLEELGPPPPPPETPGEPEVDAVGWGFKSTS</sequence>
<feature type="domain" description="PAP-associated" evidence="11">
    <location>
        <begin position="534"/>
        <end position="583"/>
    </location>
</feature>
<organism evidence="13 14">
    <name type="scientific">Mycena maculata</name>
    <dbReference type="NCBI Taxonomy" id="230809"/>
    <lineage>
        <taxon>Eukaryota</taxon>
        <taxon>Fungi</taxon>
        <taxon>Dikarya</taxon>
        <taxon>Basidiomycota</taxon>
        <taxon>Agaricomycotina</taxon>
        <taxon>Agaricomycetes</taxon>
        <taxon>Agaricomycetidae</taxon>
        <taxon>Agaricales</taxon>
        <taxon>Marasmiineae</taxon>
        <taxon>Mycenaceae</taxon>
        <taxon>Mycena</taxon>
    </lineage>
</organism>
<keyword evidence="14" id="KW-1185">Reference proteome</keyword>
<evidence type="ECO:0000259" key="11">
    <source>
        <dbReference type="Pfam" id="PF03828"/>
    </source>
</evidence>
<dbReference type="SUPFAM" id="SSF81631">
    <property type="entry name" value="PAP/OAS1 substrate-binding domain"/>
    <property type="match status" value="1"/>
</dbReference>
<evidence type="ECO:0000256" key="1">
    <source>
        <dbReference type="ARBA" id="ARBA00001936"/>
    </source>
</evidence>
<dbReference type="InterPro" id="IPR054708">
    <property type="entry name" value="MTPAP-like_central"/>
</dbReference>
<comment type="subcellular location">
    <subcellularLocation>
        <location evidence="3">Cytoplasm</location>
    </subcellularLocation>
</comment>
<dbReference type="GO" id="GO:0005737">
    <property type="term" value="C:cytoplasm"/>
    <property type="evidence" value="ECO:0007669"/>
    <property type="project" value="UniProtKB-SubCell"/>
</dbReference>
<dbReference type="SUPFAM" id="SSF81301">
    <property type="entry name" value="Nucleotidyltransferase"/>
    <property type="match status" value="1"/>
</dbReference>
<dbReference type="Pfam" id="PF03828">
    <property type="entry name" value="PAP_assoc"/>
    <property type="match status" value="1"/>
</dbReference>
<accession>A0AAD7N208</accession>
<dbReference type="GO" id="GO:0046872">
    <property type="term" value="F:metal ion binding"/>
    <property type="evidence" value="ECO:0007669"/>
    <property type="project" value="UniProtKB-KW"/>
</dbReference>
<evidence type="ECO:0000256" key="6">
    <source>
        <dbReference type="ARBA" id="ARBA00022490"/>
    </source>
</evidence>
<keyword evidence="8" id="KW-0479">Metal-binding</keyword>
<protein>
    <recommendedName>
        <fullName evidence="5">polynucleotide adenylyltransferase</fullName>
        <ecNumber evidence="5">2.7.7.19</ecNumber>
    </recommendedName>
</protein>
<evidence type="ECO:0000259" key="12">
    <source>
        <dbReference type="Pfam" id="PF22600"/>
    </source>
</evidence>
<feature type="region of interest" description="Disordered" evidence="10">
    <location>
        <begin position="274"/>
        <end position="300"/>
    </location>
</feature>
<feature type="region of interest" description="Disordered" evidence="10">
    <location>
        <begin position="103"/>
        <end position="256"/>
    </location>
</feature>
<dbReference type="Proteomes" id="UP001215280">
    <property type="component" value="Unassembled WGS sequence"/>
</dbReference>
<reference evidence="13" key="1">
    <citation type="submission" date="2023-03" db="EMBL/GenBank/DDBJ databases">
        <title>Massive genome expansion in bonnet fungi (Mycena s.s.) driven by repeated elements and novel gene families across ecological guilds.</title>
        <authorList>
            <consortium name="Lawrence Berkeley National Laboratory"/>
            <person name="Harder C.B."/>
            <person name="Miyauchi S."/>
            <person name="Viragh M."/>
            <person name="Kuo A."/>
            <person name="Thoen E."/>
            <person name="Andreopoulos B."/>
            <person name="Lu D."/>
            <person name="Skrede I."/>
            <person name="Drula E."/>
            <person name="Henrissat B."/>
            <person name="Morin E."/>
            <person name="Kohler A."/>
            <person name="Barry K."/>
            <person name="LaButti K."/>
            <person name="Morin E."/>
            <person name="Salamov A."/>
            <person name="Lipzen A."/>
            <person name="Mereny Z."/>
            <person name="Hegedus B."/>
            <person name="Baldrian P."/>
            <person name="Stursova M."/>
            <person name="Weitz H."/>
            <person name="Taylor A."/>
            <person name="Grigoriev I.V."/>
            <person name="Nagy L.G."/>
            <person name="Martin F."/>
            <person name="Kauserud H."/>
        </authorList>
    </citation>
    <scope>NUCLEOTIDE SEQUENCE</scope>
    <source>
        <strain evidence="13">CBHHK188m</strain>
    </source>
</reference>